<dbReference type="CDD" id="cd00466">
    <property type="entry name" value="DHQase_II"/>
    <property type="match status" value="1"/>
</dbReference>
<name>A0A1L4CYD7_9BACT</name>
<dbReference type="KEGG" id="saqi:AXG55_03055"/>
<dbReference type="SUPFAM" id="SSF52304">
    <property type="entry name" value="Type II 3-dehydroquinate dehydratase"/>
    <property type="match status" value="1"/>
</dbReference>
<gene>
    <name evidence="8" type="primary">aroQ</name>
    <name evidence="12" type="ORF">AXG55_03055</name>
</gene>
<evidence type="ECO:0000256" key="9">
    <source>
        <dbReference type="PIRSR" id="PIRSR001399-1"/>
    </source>
</evidence>
<dbReference type="AlphaFoldDB" id="A0A1L4CYD7"/>
<dbReference type="EC" id="4.2.1.10" evidence="6 8"/>
<dbReference type="PANTHER" id="PTHR21272">
    <property type="entry name" value="CATABOLIC 3-DEHYDROQUINASE"/>
    <property type="match status" value="1"/>
</dbReference>
<comment type="function">
    <text evidence="2 8">Catalyzes a trans-dehydration via an enolate intermediate.</text>
</comment>
<reference evidence="12 13" key="1">
    <citation type="submission" date="2016-10" db="EMBL/GenBank/DDBJ databases">
        <title>Silvanigrella aquatica sp. nov., isolated from a freshwater lake located in the Black Forest, Germany, description of Silvanigrellaceae fam. nov., Silvanigrellales ord. nov., reclassification of the order Bdellovibrionales in the class Oligoflexia, reclassification of the families Bacteriovoracaceae and Halobacteriovoraceae in the new order Bacteriovoracales ord. nov., and reclassification of the family Pseudobacteriovoracaceae in the order Oligoflexiales.</title>
        <authorList>
            <person name="Hahn M.W."/>
            <person name="Schmidt J."/>
            <person name="Koll U."/>
            <person name="Rohde M."/>
            <person name="Verbag S."/>
            <person name="Pitt A."/>
            <person name="Nakai R."/>
            <person name="Naganuma T."/>
            <person name="Lang E."/>
        </authorList>
    </citation>
    <scope>NUCLEOTIDE SEQUENCE [LARGE SCALE GENOMIC DNA]</scope>
    <source>
        <strain evidence="12 13">MWH-Nonnen-W8red</strain>
    </source>
</reference>
<dbReference type="GO" id="GO:0003855">
    <property type="term" value="F:3-dehydroquinate dehydratase activity"/>
    <property type="evidence" value="ECO:0007669"/>
    <property type="project" value="UniProtKB-UniRule"/>
</dbReference>
<feature type="binding site" evidence="8 10">
    <location>
        <position position="95"/>
    </location>
    <ligand>
        <name>substrate</name>
    </ligand>
</feature>
<dbReference type="GO" id="GO:0009073">
    <property type="term" value="P:aromatic amino acid family biosynthetic process"/>
    <property type="evidence" value="ECO:0007669"/>
    <property type="project" value="UniProtKB-KW"/>
</dbReference>
<sequence>MNRVLFINGPNLGILGKRQVQIYGSETLHEITEKLIKIAKKNEIIIEDFQNNIEGEIVSFLNNNFVEYFYNGDKFNINKKSNQKLKHKLIGIIINPGAYTHTSIAIRDALEVFHHEKIPIFEVHISNIFAREEFRHMSYVSPIATGVISGLGSFGYEVALNKIIEMEKNA</sequence>
<evidence type="ECO:0000256" key="7">
    <source>
        <dbReference type="ARBA" id="ARBA00023239"/>
    </source>
</evidence>
<evidence type="ECO:0000256" key="6">
    <source>
        <dbReference type="ARBA" id="ARBA00012060"/>
    </source>
</evidence>
<dbReference type="HAMAP" id="MF_00169">
    <property type="entry name" value="AroQ"/>
    <property type="match status" value="1"/>
</dbReference>
<evidence type="ECO:0000256" key="1">
    <source>
        <dbReference type="ARBA" id="ARBA00001864"/>
    </source>
</evidence>
<dbReference type="GO" id="GO:0009423">
    <property type="term" value="P:chorismate biosynthetic process"/>
    <property type="evidence" value="ECO:0007669"/>
    <property type="project" value="UniProtKB-UniRule"/>
</dbReference>
<dbReference type="EMBL" id="CP017834">
    <property type="protein sequence ID" value="APJ02945.1"/>
    <property type="molecule type" value="Genomic_DNA"/>
</dbReference>
<comment type="catalytic activity">
    <reaction evidence="1 8">
        <text>3-dehydroquinate = 3-dehydroshikimate + H2O</text>
        <dbReference type="Rhea" id="RHEA:21096"/>
        <dbReference type="ChEBI" id="CHEBI:15377"/>
        <dbReference type="ChEBI" id="CHEBI:16630"/>
        <dbReference type="ChEBI" id="CHEBI:32364"/>
        <dbReference type="EC" id="4.2.1.10"/>
    </reaction>
</comment>
<dbReference type="PIRSF" id="PIRSF001399">
    <property type="entry name" value="DHquinase_II"/>
    <property type="match status" value="1"/>
</dbReference>
<dbReference type="UniPathway" id="UPA00053">
    <property type="reaction ID" value="UER00086"/>
</dbReference>
<dbReference type="Pfam" id="PF01220">
    <property type="entry name" value="DHquinase_II"/>
    <property type="match status" value="1"/>
</dbReference>
<evidence type="ECO:0000256" key="5">
    <source>
        <dbReference type="ARBA" id="ARBA00011193"/>
    </source>
</evidence>
<dbReference type="GO" id="GO:0008652">
    <property type="term" value="P:amino acid biosynthetic process"/>
    <property type="evidence" value="ECO:0007669"/>
    <property type="project" value="UniProtKB-KW"/>
</dbReference>
<evidence type="ECO:0000313" key="13">
    <source>
        <dbReference type="Proteomes" id="UP000184731"/>
    </source>
</evidence>
<comment type="similarity">
    <text evidence="4 8">Belongs to the type-II 3-dehydroquinase family.</text>
</comment>
<dbReference type="GO" id="GO:0019631">
    <property type="term" value="P:quinate catabolic process"/>
    <property type="evidence" value="ECO:0007669"/>
    <property type="project" value="TreeGrafter"/>
</dbReference>
<feature type="binding site" evidence="8 10">
    <location>
        <begin position="125"/>
        <end position="126"/>
    </location>
    <ligand>
        <name>substrate</name>
    </ligand>
</feature>
<evidence type="ECO:0000313" key="12">
    <source>
        <dbReference type="EMBL" id="APJ02945.1"/>
    </source>
</evidence>
<keyword evidence="8" id="KW-0057">Aromatic amino acid biosynthesis</keyword>
<feature type="binding site" evidence="8 10">
    <location>
        <position position="135"/>
    </location>
    <ligand>
        <name>substrate</name>
    </ligand>
</feature>
<dbReference type="RefSeq" id="WP_148696659.1">
    <property type="nucleotide sequence ID" value="NZ_CP017834.1"/>
</dbReference>
<evidence type="ECO:0000256" key="4">
    <source>
        <dbReference type="ARBA" id="ARBA00011037"/>
    </source>
</evidence>
<feature type="active site" description="Proton acceptor" evidence="8 9">
    <location>
        <position position="23"/>
    </location>
</feature>
<comment type="pathway">
    <text evidence="3 8">Metabolic intermediate biosynthesis; chorismate biosynthesis; chorismate from D-erythrose 4-phosphate and phosphoenolpyruvate: step 3/7.</text>
</comment>
<keyword evidence="7 8" id="KW-0456">Lyase</keyword>
<dbReference type="PANTHER" id="PTHR21272:SF3">
    <property type="entry name" value="CATABOLIC 3-DEHYDROQUINASE"/>
    <property type="match status" value="1"/>
</dbReference>
<evidence type="ECO:0000256" key="8">
    <source>
        <dbReference type="HAMAP-Rule" id="MF_00169"/>
    </source>
</evidence>
<accession>A0A1L4CYD7</accession>
<feature type="binding site" evidence="8 10">
    <location>
        <position position="101"/>
    </location>
    <ligand>
        <name>substrate</name>
    </ligand>
</feature>
<protein>
    <recommendedName>
        <fullName evidence="6 8">3-dehydroquinate dehydratase</fullName>
        <shortName evidence="8">3-dehydroquinase</shortName>
        <ecNumber evidence="6 8">4.2.1.10</ecNumber>
    </recommendedName>
    <alternativeName>
        <fullName evidence="8">Type II DHQase</fullName>
    </alternativeName>
</protein>
<dbReference type="OrthoDB" id="9790793at2"/>
<evidence type="ECO:0000256" key="10">
    <source>
        <dbReference type="PIRSR" id="PIRSR001399-2"/>
    </source>
</evidence>
<dbReference type="STRING" id="1915309.AXG55_03055"/>
<organism evidence="12 13">
    <name type="scientific">Silvanigrella aquatica</name>
    <dbReference type="NCBI Taxonomy" id="1915309"/>
    <lineage>
        <taxon>Bacteria</taxon>
        <taxon>Pseudomonadati</taxon>
        <taxon>Bdellovibrionota</taxon>
        <taxon>Oligoflexia</taxon>
        <taxon>Silvanigrellales</taxon>
        <taxon>Silvanigrellaceae</taxon>
        <taxon>Silvanigrella</taxon>
    </lineage>
</organism>
<feature type="site" description="Transition state stabilizer" evidence="8 11">
    <location>
        <position position="18"/>
    </location>
</feature>
<keyword evidence="13" id="KW-1185">Reference proteome</keyword>
<keyword evidence="8" id="KW-0028">Amino-acid biosynthesis</keyword>
<comment type="subunit">
    <text evidence="5 8">Homododecamer.</text>
</comment>
<dbReference type="Gene3D" id="3.40.50.9100">
    <property type="entry name" value="Dehydroquinase, class II"/>
    <property type="match status" value="1"/>
</dbReference>
<evidence type="ECO:0000256" key="3">
    <source>
        <dbReference type="ARBA" id="ARBA00004902"/>
    </source>
</evidence>
<feature type="binding site" evidence="8 10">
    <location>
        <position position="108"/>
    </location>
    <ligand>
        <name>substrate</name>
    </ligand>
</feature>
<dbReference type="InterPro" id="IPR001874">
    <property type="entry name" value="DHquinase_II"/>
</dbReference>
<dbReference type="InterPro" id="IPR018509">
    <property type="entry name" value="DHquinase_II_CS"/>
</dbReference>
<evidence type="ECO:0000256" key="11">
    <source>
        <dbReference type="PIRSR" id="PIRSR001399-3"/>
    </source>
</evidence>
<proteinExistence type="inferred from homology"/>
<dbReference type="InterPro" id="IPR036441">
    <property type="entry name" value="DHquinase_II_sf"/>
</dbReference>
<dbReference type="PROSITE" id="PS01029">
    <property type="entry name" value="DEHYDROQUINASE_II"/>
    <property type="match status" value="1"/>
</dbReference>
<dbReference type="Proteomes" id="UP000184731">
    <property type="component" value="Chromosome"/>
</dbReference>
<feature type="active site" description="Proton donor" evidence="8 9">
    <location>
        <position position="124"/>
    </location>
</feature>
<evidence type="ECO:0000256" key="2">
    <source>
        <dbReference type="ARBA" id="ARBA00003924"/>
    </source>
</evidence>